<feature type="region of interest" description="Disordered" evidence="1">
    <location>
        <begin position="292"/>
        <end position="312"/>
    </location>
</feature>
<dbReference type="InterPro" id="IPR025213">
    <property type="entry name" value="Sim4_Fta2"/>
</dbReference>
<evidence type="ECO:0000313" key="3">
    <source>
        <dbReference type="Proteomes" id="UP001642405"/>
    </source>
</evidence>
<gene>
    <name evidence="2" type="ORF">SCUCBS95973_001302</name>
</gene>
<dbReference type="Pfam" id="PF13095">
    <property type="entry name" value="FTA2"/>
    <property type="match status" value="2"/>
</dbReference>
<evidence type="ECO:0000256" key="1">
    <source>
        <dbReference type="SAM" id="MobiDB-lite"/>
    </source>
</evidence>
<evidence type="ECO:0008006" key="4">
    <source>
        <dbReference type="Google" id="ProtNLM"/>
    </source>
</evidence>
<proteinExistence type="predicted"/>
<organism evidence="2 3">
    <name type="scientific">Sporothrix curviconia</name>
    <dbReference type="NCBI Taxonomy" id="1260050"/>
    <lineage>
        <taxon>Eukaryota</taxon>
        <taxon>Fungi</taxon>
        <taxon>Dikarya</taxon>
        <taxon>Ascomycota</taxon>
        <taxon>Pezizomycotina</taxon>
        <taxon>Sordariomycetes</taxon>
        <taxon>Sordariomycetidae</taxon>
        <taxon>Ophiostomatales</taxon>
        <taxon>Ophiostomataceae</taxon>
        <taxon>Sporothrix</taxon>
    </lineage>
</organism>
<name>A0ABP0AXG2_9PEZI</name>
<reference evidence="2 3" key="1">
    <citation type="submission" date="2024-01" db="EMBL/GenBank/DDBJ databases">
        <authorList>
            <person name="Allen C."/>
            <person name="Tagirdzhanova G."/>
        </authorList>
    </citation>
    <scope>NUCLEOTIDE SEQUENCE [LARGE SCALE GENOMIC DNA]</scope>
</reference>
<dbReference type="EMBL" id="CAWUHB010000004">
    <property type="protein sequence ID" value="CAK7211965.1"/>
    <property type="molecule type" value="Genomic_DNA"/>
</dbReference>
<evidence type="ECO:0000313" key="2">
    <source>
        <dbReference type="EMBL" id="CAK7211965.1"/>
    </source>
</evidence>
<keyword evidence="3" id="KW-1185">Reference proteome</keyword>
<comment type="caution">
    <text evidence="2">The sequence shown here is derived from an EMBL/GenBank/DDBJ whole genome shotgun (WGS) entry which is preliminary data.</text>
</comment>
<dbReference type="Proteomes" id="UP001642405">
    <property type="component" value="Unassembled WGS sequence"/>
</dbReference>
<sequence>MEVFPDWPRSDADLVPLPRVEGPKLKAFDFGGEQQIEFLDYLGSGVHGHVLRVKIHGRDDPFYNECRAFGRLQETGQAHLAIACHGYVLLDETHERALQDKFPLDIESRDNMLRFPAVRSCYPGPSGKPQPIRALVKDLGQPDDTIQDLPRPIVSRILDNIIALHKLGITGLDLKRGQLIDWKPYDMSCASTTPHFFTDACLRPATLPPVAEFAVELNLFHICSTDYLELELLQKYSNKNPLQKHRLNLYPIHGREKYKLRGNQYRPFTLVDPRDFDWRSITYGSGAASNDPTSSMSAMGCQAKPTTGRVTRSLTASKAPKVSTVSKVSKTSKTSKAIGLSTTRPSTRSRSFQRVRDARLWWYFELAHS</sequence>
<protein>
    <recommendedName>
        <fullName evidence="4">Protein kinase domain-containing protein</fullName>
    </recommendedName>
</protein>
<accession>A0ABP0AXG2</accession>